<sequence length="185" mass="21393">MTNATNVNEPTTAGTPTPYKPTTTGRLAHHKPLSSTYDSTILKGLTYGVPTARRLLTPGIFNRQYARIRDYLFSIGLTDAEREVALNLIRLYCYYGKVYPKASQFSEYPGCSRRTFWRAIAKLEELGTIDRINRYLHHRQISNVYRLDKLILILARYLAEHGYRFIDTFAEAILRMTSNSFWQTI</sequence>
<evidence type="ECO:0000256" key="1">
    <source>
        <dbReference type="SAM" id="MobiDB-lite"/>
    </source>
</evidence>
<dbReference type="Gene3D" id="1.10.10.10">
    <property type="entry name" value="Winged helix-like DNA-binding domain superfamily/Winged helix DNA-binding domain"/>
    <property type="match status" value="1"/>
</dbReference>
<evidence type="ECO:0000313" key="2">
    <source>
        <dbReference type="EMBL" id="GAH75837.1"/>
    </source>
</evidence>
<comment type="caution">
    <text evidence="2">The sequence shown here is derived from an EMBL/GenBank/DDBJ whole genome shotgun (WGS) entry which is preliminary data.</text>
</comment>
<feature type="non-terminal residue" evidence="2">
    <location>
        <position position="185"/>
    </location>
</feature>
<dbReference type="EMBL" id="BARU01026349">
    <property type="protein sequence ID" value="GAH75837.1"/>
    <property type="molecule type" value="Genomic_DNA"/>
</dbReference>
<dbReference type="AlphaFoldDB" id="X1I289"/>
<protein>
    <recommendedName>
        <fullName evidence="3">Helix-turn-helix domain-containing protein</fullName>
    </recommendedName>
</protein>
<gene>
    <name evidence="2" type="ORF">S03H2_42338</name>
</gene>
<dbReference type="InterPro" id="IPR036388">
    <property type="entry name" value="WH-like_DNA-bd_sf"/>
</dbReference>
<reference evidence="2" key="1">
    <citation type="journal article" date="2014" name="Front. Microbiol.">
        <title>High frequency of phylogenetically diverse reductive dehalogenase-homologous genes in deep subseafloor sedimentary metagenomes.</title>
        <authorList>
            <person name="Kawai M."/>
            <person name="Futagami T."/>
            <person name="Toyoda A."/>
            <person name="Takaki Y."/>
            <person name="Nishi S."/>
            <person name="Hori S."/>
            <person name="Arai W."/>
            <person name="Tsubouchi T."/>
            <person name="Morono Y."/>
            <person name="Uchiyama I."/>
            <person name="Ito T."/>
            <person name="Fujiyama A."/>
            <person name="Inagaki F."/>
            <person name="Takami H."/>
        </authorList>
    </citation>
    <scope>NUCLEOTIDE SEQUENCE</scope>
    <source>
        <strain evidence="2">Expedition CK06-06</strain>
    </source>
</reference>
<organism evidence="2">
    <name type="scientific">marine sediment metagenome</name>
    <dbReference type="NCBI Taxonomy" id="412755"/>
    <lineage>
        <taxon>unclassified sequences</taxon>
        <taxon>metagenomes</taxon>
        <taxon>ecological metagenomes</taxon>
    </lineage>
</organism>
<accession>X1I289</accession>
<name>X1I289_9ZZZZ</name>
<proteinExistence type="predicted"/>
<evidence type="ECO:0008006" key="3">
    <source>
        <dbReference type="Google" id="ProtNLM"/>
    </source>
</evidence>
<dbReference type="InterPro" id="IPR036390">
    <property type="entry name" value="WH_DNA-bd_sf"/>
</dbReference>
<dbReference type="SUPFAM" id="SSF46785">
    <property type="entry name" value="Winged helix' DNA-binding domain"/>
    <property type="match status" value="1"/>
</dbReference>
<feature type="compositionally biased region" description="Low complexity" evidence="1">
    <location>
        <begin position="10"/>
        <end position="24"/>
    </location>
</feature>
<feature type="region of interest" description="Disordered" evidence="1">
    <location>
        <begin position="1"/>
        <end position="31"/>
    </location>
</feature>